<feature type="signal peptide" evidence="1">
    <location>
        <begin position="1"/>
        <end position="33"/>
    </location>
</feature>
<dbReference type="AlphaFoldDB" id="A0A1G2E3K2"/>
<dbReference type="Proteomes" id="UP000178106">
    <property type="component" value="Unassembled WGS sequence"/>
</dbReference>
<proteinExistence type="predicted"/>
<comment type="caution">
    <text evidence="2">The sequence shown here is derived from an EMBL/GenBank/DDBJ whole genome shotgun (WGS) entry which is preliminary data.</text>
</comment>
<dbReference type="SUPFAM" id="SSF47090">
    <property type="entry name" value="PGBD-like"/>
    <property type="match status" value="1"/>
</dbReference>
<dbReference type="EMBL" id="MHLU01000017">
    <property type="protein sequence ID" value="OGZ20436.1"/>
    <property type="molecule type" value="Genomic_DNA"/>
</dbReference>
<sequence length="1093" mass="110612">MMNFKNSKTAKAISGIVGIATAVMMMGPSVASAATVEELTAQINALLAQVSALQAAQTTTTTTSSSCTASFTKNLKMGMTDAEVMALQKVLNASADTQVSASGSGSKGNETSYFGGLTKAAVIKFQEKNAAAILTPNGLTAGTGFVGASTRAELNKACSSTSSTTTTTTTTTGTGVSATLDTTSPAASTLISPQGVATLAVFKLTNAGSAAAKVTMMKFQRTGISSDSTLNNVYLYQGSARLTDSASIATGMISFTDTAGLVTIPAGGSVAVAVRADVASSMSGQTVGVMLTEVTTDAGTVTGLPVSGAQHTMADGTNITMTTANFTSSFSPNSGAIDPQNDFVVWQNSLSIGSRDANLSSIRFQQLGSVGTDDVQNFRLMIDGVAVGSAVEKVDANRYVTFALPTPVVVKSGTHVVKVMADIVGGSTRNVQLSLRRAIDVEMTDSQLGIAVSPTTGTGFTAIQGTSAVTINAGALTITKATDSPSGNMVLQGSGVTLAKYTLHAAGEKMKVENLKVGFDWNASTTVLGKLRNGAIFANGVQIGSTQDIVTTGTTFNLGSSLEIMPGTDVTLEVRADVYNSGAGGQYAANDTLKVTTLPGTSNVYGRSSYQYTSTGVVAANQVTVAAGSVTLAKYSAYANQTTVVPQTAYKIGDFRLTTGSTEGINLDTITLDLTPGTVTETDLSNVYVVYGSKTTTTKSAGAATQSWSISESVAANTTLNVAVYATLSGSIATSTTIIPTVTMSGTSQASGNAVASASVQGQTITVGAGSITSAVDASTPVSALVVANSMPKVASFKFTTSNEAYTITELTAKVASAADAAAIKNIVFKDGGTTIATQPMNGVSAAATGLTVSVPLNSSKIIDAYADLDGIGTGFASTSVNVGVTLDSFKYRNSNGVESTDGTDRAGNAMYAYKTKPTITNAALPSSVLASGLQTIGKITITADAGGTIAWRKIVWNYATATPSGTVTLTGPILTDESGTTITGLDFSITGAGKITASSTAGAADQEVSGSKTYILKATVGGTGLIAGASVTTNIASSGIGFVNSAVAASVGATATFVWSDESSSPHSELTMDWNNDYLVKNIPTDTQSLTK</sequence>
<name>A0A1G2E3K2_9BACT</name>
<evidence type="ECO:0000313" key="2">
    <source>
        <dbReference type="EMBL" id="OGZ20436.1"/>
    </source>
</evidence>
<accession>A0A1G2E3K2</accession>
<reference evidence="2 3" key="1">
    <citation type="journal article" date="2016" name="Nat. Commun.">
        <title>Thousands of microbial genomes shed light on interconnected biogeochemical processes in an aquifer system.</title>
        <authorList>
            <person name="Anantharaman K."/>
            <person name="Brown C.T."/>
            <person name="Hug L.A."/>
            <person name="Sharon I."/>
            <person name="Castelle C.J."/>
            <person name="Probst A.J."/>
            <person name="Thomas B.C."/>
            <person name="Singh A."/>
            <person name="Wilkins M.J."/>
            <person name="Karaoz U."/>
            <person name="Brodie E.L."/>
            <person name="Williams K.H."/>
            <person name="Hubbard S.S."/>
            <person name="Banfield J.F."/>
        </authorList>
    </citation>
    <scope>NUCLEOTIDE SEQUENCE [LARGE SCALE GENOMIC DNA]</scope>
</reference>
<gene>
    <name evidence="2" type="ORF">A2494_00980</name>
</gene>
<dbReference type="InterPro" id="IPR036365">
    <property type="entry name" value="PGBD-like_sf"/>
</dbReference>
<feature type="chain" id="PRO_5009582691" description="Peptidoglycan binding-like domain-containing protein" evidence="1">
    <location>
        <begin position="34"/>
        <end position="1093"/>
    </location>
</feature>
<dbReference type="InterPro" id="IPR036366">
    <property type="entry name" value="PGBDSf"/>
</dbReference>
<evidence type="ECO:0008006" key="4">
    <source>
        <dbReference type="Google" id="ProtNLM"/>
    </source>
</evidence>
<dbReference type="Gene3D" id="1.10.101.10">
    <property type="entry name" value="PGBD-like superfamily/PGBD"/>
    <property type="match status" value="1"/>
</dbReference>
<protein>
    <recommendedName>
        <fullName evidence="4">Peptidoglycan binding-like domain-containing protein</fullName>
    </recommendedName>
</protein>
<organism evidence="2 3">
    <name type="scientific">Candidatus Lloydbacteria bacterium RIFOXYC12_FULL_46_25</name>
    <dbReference type="NCBI Taxonomy" id="1798670"/>
    <lineage>
        <taxon>Bacteria</taxon>
        <taxon>Candidatus Lloydiibacteriota</taxon>
    </lineage>
</organism>
<evidence type="ECO:0000313" key="3">
    <source>
        <dbReference type="Proteomes" id="UP000178106"/>
    </source>
</evidence>
<evidence type="ECO:0000256" key="1">
    <source>
        <dbReference type="SAM" id="SignalP"/>
    </source>
</evidence>
<keyword evidence="1" id="KW-0732">Signal</keyword>